<evidence type="ECO:0000313" key="1">
    <source>
        <dbReference type="EMBL" id="SMP37162.1"/>
    </source>
</evidence>
<dbReference type="InterPro" id="IPR036514">
    <property type="entry name" value="SGNH_hydro_sf"/>
</dbReference>
<name>A0ABY1PM46_9HYPH</name>
<dbReference type="Proteomes" id="UP001157914">
    <property type="component" value="Unassembled WGS sequence"/>
</dbReference>
<dbReference type="EMBL" id="FXTT01000009">
    <property type="protein sequence ID" value="SMP37162.1"/>
    <property type="molecule type" value="Genomic_DNA"/>
</dbReference>
<dbReference type="SUPFAM" id="SSF52266">
    <property type="entry name" value="SGNH hydrolase"/>
    <property type="match status" value="1"/>
</dbReference>
<reference evidence="1 2" key="1">
    <citation type="submission" date="2017-05" db="EMBL/GenBank/DDBJ databases">
        <authorList>
            <person name="Varghese N."/>
            <person name="Submissions S."/>
        </authorList>
    </citation>
    <scope>NUCLEOTIDE SEQUENCE [LARGE SCALE GENOMIC DNA]</scope>
    <source>
        <strain evidence="1 2">DSM 15949</strain>
    </source>
</reference>
<comment type="caution">
    <text evidence="1">The sequence shown here is derived from an EMBL/GenBank/DDBJ whole genome shotgun (WGS) entry which is preliminary data.</text>
</comment>
<evidence type="ECO:0000313" key="2">
    <source>
        <dbReference type="Proteomes" id="UP001157914"/>
    </source>
</evidence>
<keyword evidence="2" id="KW-1185">Reference proteome</keyword>
<proteinExistence type="predicted"/>
<dbReference type="Gene3D" id="3.40.50.1110">
    <property type="entry name" value="SGNH hydrolase"/>
    <property type="match status" value="1"/>
</dbReference>
<sequence length="322" mass="36708">MNMSTLELETFERQIDRLITRALEMGRVGDKEEAVHAFALCRVMLASRASKNELERRVKLEQVKLRTEADQMREHFLGLSSDNPQRRVTVYSDSLGLPRPQEMDAYESTVKLTYSGQLMRLLSEESNGNEHLDTNCQRFCTTNEVIALMYERPESLKGADVLIHVGLNDCSIRMFMAPQRIACGLLPAAIREKVLEFARVYRVDLVKAFPHHQYVPLDTFQSNLFKIANLTKENGAKSLTFSTIVLVPMRFWPSTPGVVKNFTSYNMAIMQIADQVGANVLEIDRLMWQHGTGSMLDKDGMHLSHRGHEMLADLYLKILRGV</sequence>
<protein>
    <recommendedName>
        <fullName evidence="3">SGNH hydrolase-type esterase domain-containing protein</fullName>
    </recommendedName>
</protein>
<evidence type="ECO:0008006" key="3">
    <source>
        <dbReference type="Google" id="ProtNLM"/>
    </source>
</evidence>
<gene>
    <name evidence="1" type="ORF">SAMN06265374_4514</name>
</gene>
<organism evidence="1 2">
    <name type="scientific">Roseibium denhamense</name>
    <dbReference type="NCBI Taxonomy" id="76305"/>
    <lineage>
        <taxon>Bacteria</taxon>
        <taxon>Pseudomonadati</taxon>
        <taxon>Pseudomonadota</taxon>
        <taxon>Alphaproteobacteria</taxon>
        <taxon>Hyphomicrobiales</taxon>
        <taxon>Stappiaceae</taxon>
        <taxon>Roseibium</taxon>
    </lineage>
</organism>
<accession>A0ABY1PM46</accession>